<evidence type="ECO:0000256" key="4">
    <source>
        <dbReference type="ARBA" id="ARBA00022989"/>
    </source>
</evidence>
<dbReference type="PANTHER" id="PTHR48022:SF2">
    <property type="entry name" value="PLASTIDIC GLUCOSE TRANSPORTER 4"/>
    <property type="match status" value="1"/>
</dbReference>
<feature type="chain" id="PRO_5036833745" description="Major facilitator superfamily (MFS) profile domain-containing protein" evidence="7">
    <location>
        <begin position="17"/>
        <end position="123"/>
    </location>
</feature>
<evidence type="ECO:0000259" key="8">
    <source>
        <dbReference type="PROSITE" id="PS50850"/>
    </source>
</evidence>
<comment type="subcellular location">
    <subcellularLocation>
        <location evidence="1">Membrane</location>
        <topology evidence="1">Multi-pass membrane protein</topology>
    </subcellularLocation>
</comment>
<dbReference type="Proteomes" id="UP000294530">
    <property type="component" value="Unassembled WGS sequence"/>
</dbReference>
<evidence type="ECO:0000256" key="1">
    <source>
        <dbReference type="ARBA" id="ARBA00004141"/>
    </source>
</evidence>
<accession>A0A976ILH5</accession>
<feature type="transmembrane region" description="Helical" evidence="6">
    <location>
        <begin position="20"/>
        <end position="46"/>
    </location>
</feature>
<feature type="signal peptide" evidence="7">
    <location>
        <begin position="1"/>
        <end position="16"/>
    </location>
</feature>
<keyword evidence="5 6" id="KW-0472">Membrane</keyword>
<evidence type="ECO:0000313" key="9">
    <source>
        <dbReference type="EMBL" id="TDH73918.1"/>
    </source>
</evidence>
<feature type="domain" description="Major facilitator superfamily (MFS) profile" evidence="8">
    <location>
        <begin position="1"/>
        <end position="123"/>
    </location>
</feature>
<reference evidence="9 10" key="1">
    <citation type="journal article" date="2021" name="Genome Biol.">
        <title>AFLAP: assembly-free linkage analysis pipeline using k-mers from genome sequencing data.</title>
        <authorList>
            <person name="Fletcher K."/>
            <person name="Zhang L."/>
            <person name="Gil J."/>
            <person name="Han R."/>
            <person name="Cavanaugh K."/>
            <person name="Michelmore R."/>
        </authorList>
    </citation>
    <scope>NUCLEOTIDE SEQUENCE [LARGE SCALE GENOMIC DNA]</scope>
    <source>
        <strain evidence="9 10">SF5</strain>
    </source>
</reference>
<evidence type="ECO:0000256" key="7">
    <source>
        <dbReference type="SAM" id="SignalP"/>
    </source>
</evidence>
<sequence length="123" mass="13882">MMVNFLYMILNAVVQASASNIWVFMVGRMIAGIASGGATAVVPGFINKISPPTPRNYLGVKIQMAITIDNLLVAITFFFANTKRVGALSRKFQLLWRYCSWYSHLGLLLKALRGYYSWEKKRL</sequence>
<evidence type="ECO:0000256" key="6">
    <source>
        <dbReference type="SAM" id="Phobius"/>
    </source>
</evidence>
<dbReference type="GO" id="GO:0005351">
    <property type="term" value="F:carbohydrate:proton symporter activity"/>
    <property type="evidence" value="ECO:0007669"/>
    <property type="project" value="TreeGrafter"/>
</dbReference>
<dbReference type="GeneID" id="94352616"/>
<dbReference type="SUPFAM" id="SSF103473">
    <property type="entry name" value="MFS general substrate transporter"/>
    <property type="match status" value="1"/>
</dbReference>
<evidence type="ECO:0000313" key="10">
    <source>
        <dbReference type="Proteomes" id="UP000294530"/>
    </source>
</evidence>
<evidence type="ECO:0000256" key="2">
    <source>
        <dbReference type="ARBA" id="ARBA00010992"/>
    </source>
</evidence>
<dbReference type="RefSeq" id="XP_067823416.1">
    <property type="nucleotide sequence ID" value="XM_067966945.1"/>
</dbReference>
<dbReference type="InterPro" id="IPR020846">
    <property type="entry name" value="MFS_dom"/>
</dbReference>
<organism evidence="9 10">
    <name type="scientific">Bremia lactucae</name>
    <name type="common">Lettuce downy mildew</name>
    <dbReference type="NCBI Taxonomy" id="4779"/>
    <lineage>
        <taxon>Eukaryota</taxon>
        <taxon>Sar</taxon>
        <taxon>Stramenopiles</taxon>
        <taxon>Oomycota</taxon>
        <taxon>Peronosporomycetes</taxon>
        <taxon>Peronosporales</taxon>
        <taxon>Peronosporaceae</taxon>
        <taxon>Bremia</taxon>
    </lineage>
</organism>
<comment type="similarity">
    <text evidence="2">Belongs to the major facilitator superfamily. Sugar transporter (TC 2.A.1.1) family.</text>
</comment>
<keyword evidence="10" id="KW-1185">Reference proteome</keyword>
<dbReference type="Gene3D" id="1.20.1250.20">
    <property type="entry name" value="MFS general substrate transporter like domains"/>
    <property type="match status" value="1"/>
</dbReference>
<dbReference type="Pfam" id="PF00083">
    <property type="entry name" value="Sugar_tr"/>
    <property type="match status" value="1"/>
</dbReference>
<keyword evidence="4 6" id="KW-1133">Transmembrane helix</keyword>
<dbReference type="InterPro" id="IPR050360">
    <property type="entry name" value="MFS_Sugar_Transporters"/>
</dbReference>
<name>A0A976ILH5_BRELC</name>
<dbReference type="KEGG" id="blac:94352616"/>
<keyword evidence="7" id="KW-0732">Signal</keyword>
<proteinExistence type="inferred from homology"/>
<dbReference type="InterPro" id="IPR036259">
    <property type="entry name" value="MFS_trans_sf"/>
</dbReference>
<dbReference type="OrthoDB" id="6133115at2759"/>
<gene>
    <name evidence="9" type="ORF">CCR75_008898</name>
</gene>
<dbReference type="AlphaFoldDB" id="A0A976ILH5"/>
<comment type="caution">
    <text evidence="9">The sequence shown here is derived from an EMBL/GenBank/DDBJ whole genome shotgun (WGS) entry which is preliminary data.</text>
</comment>
<feature type="transmembrane region" description="Helical" evidence="6">
    <location>
        <begin position="58"/>
        <end position="80"/>
    </location>
</feature>
<dbReference type="PROSITE" id="PS50850">
    <property type="entry name" value="MFS"/>
    <property type="match status" value="1"/>
</dbReference>
<dbReference type="GO" id="GO:0016020">
    <property type="term" value="C:membrane"/>
    <property type="evidence" value="ECO:0007669"/>
    <property type="project" value="UniProtKB-SubCell"/>
</dbReference>
<evidence type="ECO:0000256" key="5">
    <source>
        <dbReference type="ARBA" id="ARBA00023136"/>
    </source>
</evidence>
<dbReference type="PANTHER" id="PTHR48022">
    <property type="entry name" value="PLASTIDIC GLUCOSE TRANSPORTER 4"/>
    <property type="match status" value="1"/>
</dbReference>
<protein>
    <recommendedName>
        <fullName evidence="8">Major facilitator superfamily (MFS) profile domain-containing protein</fullName>
    </recommendedName>
</protein>
<dbReference type="InterPro" id="IPR005828">
    <property type="entry name" value="MFS_sugar_transport-like"/>
</dbReference>
<keyword evidence="3 6" id="KW-0812">Transmembrane</keyword>
<evidence type="ECO:0000256" key="3">
    <source>
        <dbReference type="ARBA" id="ARBA00022692"/>
    </source>
</evidence>
<dbReference type="EMBL" id="SHOA02000003">
    <property type="protein sequence ID" value="TDH73918.1"/>
    <property type="molecule type" value="Genomic_DNA"/>
</dbReference>